<dbReference type="STRING" id="1429043.X474_13230"/>
<name>A0A0D2JW15_9BACT</name>
<dbReference type="Pfam" id="PF02518">
    <property type="entry name" value="HATPase_c"/>
    <property type="match status" value="1"/>
</dbReference>
<dbReference type="PANTHER" id="PTHR43065:SF42">
    <property type="entry name" value="TWO-COMPONENT SENSOR PPRA"/>
    <property type="match status" value="1"/>
</dbReference>
<comment type="caution">
    <text evidence="13">The sequence shown here is derived from an EMBL/GenBank/DDBJ whole genome shotgun (WGS) entry which is preliminary data.</text>
</comment>
<dbReference type="PROSITE" id="PS50109">
    <property type="entry name" value="HIS_KIN"/>
    <property type="match status" value="1"/>
</dbReference>
<dbReference type="Gene3D" id="3.30.565.10">
    <property type="entry name" value="Histidine kinase-like ATPase, C-terminal domain"/>
    <property type="match status" value="1"/>
</dbReference>
<keyword evidence="7" id="KW-0067">ATP-binding</keyword>
<comment type="catalytic activity">
    <reaction evidence="1">
        <text>ATP + protein L-histidine = ADP + protein N-phospho-L-histidine.</text>
        <dbReference type="EC" id="2.7.13.3"/>
    </reaction>
</comment>
<keyword evidence="10" id="KW-0472">Membrane</keyword>
<keyword evidence="14" id="KW-1185">Reference proteome</keyword>
<keyword evidence="10" id="KW-0812">Transmembrane</keyword>
<dbReference type="InterPro" id="IPR011006">
    <property type="entry name" value="CheY-like_superfamily"/>
</dbReference>
<dbReference type="GO" id="GO:0006355">
    <property type="term" value="P:regulation of DNA-templated transcription"/>
    <property type="evidence" value="ECO:0007669"/>
    <property type="project" value="InterPro"/>
</dbReference>
<dbReference type="GO" id="GO:0000155">
    <property type="term" value="F:phosphorelay sensor kinase activity"/>
    <property type="evidence" value="ECO:0007669"/>
    <property type="project" value="InterPro"/>
</dbReference>
<dbReference type="SMART" id="SM00387">
    <property type="entry name" value="HATPase_c"/>
    <property type="match status" value="1"/>
</dbReference>
<evidence type="ECO:0000256" key="6">
    <source>
        <dbReference type="ARBA" id="ARBA00022777"/>
    </source>
</evidence>
<evidence type="ECO:0000256" key="3">
    <source>
        <dbReference type="ARBA" id="ARBA00022553"/>
    </source>
</evidence>
<evidence type="ECO:0000259" key="11">
    <source>
        <dbReference type="PROSITE" id="PS50109"/>
    </source>
</evidence>
<gene>
    <name evidence="13" type="ORF">X474_13230</name>
</gene>
<dbReference type="Pfam" id="PF00072">
    <property type="entry name" value="Response_reg"/>
    <property type="match status" value="1"/>
</dbReference>
<dbReference type="InterPro" id="IPR004358">
    <property type="entry name" value="Sig_transdc_His_kin-like_C"/>
</dbReference>
<feature type="modified residue" description="4-aspartylphosphate" evidence="9">
    <location>
        <position position="1079"/>
    </location>
</feature>
<dbReference type="InterPro" id="IPR035965">
    <property type="entry name" value="PAS-like_dom_sf"/>
</dbReference>
<evidence type="ECO:0000313" key="13">
    <source>
        <dbReference type="EMBL" id="KIX13815.1"/>
    </source>
</evidence>
<dbReference type="InterPro" id="IPR036890">
    <property type="entry name" value="HATPase_C_sf"/>
</dbReference>
<dbReference type="SMART" id="SM00091">
    <property type="entry name" value="PAS"/>
    <property type="match status" value="3"/>
</dbReference>
<dbReference type="EMBL" id="AZAC01000014">
    <property type="protein sequence ID" value="KIX13815.1"/>
    <property type="molecule type" value="Genomic_DNA"/>
</dbReference>
<dbReference type="NCBIfam" id="TIGR00229">
    <property type="entry name" value="sensory_box"/>
    <property type="match status" value="3"/>
</dbReference>
<keyword evidence="10" id="KW-1133">Transmembrane helix</keyword>
<accession>A0A0D2JW15</accession>
<dbReference type="AlphaFoldDB" id="A0A0D2JW15"/>
<reference evidence="13 14" key="1">
    <citation type="submission" date="2013-11" db="EMBL/GenBank/DDBJ databases">
        <title>Metagenomic analysis of a methanogenic consortium involved in long chain n-alkane degradation.</title>
        <authorList>
            <person name="Davidova I.A."/>
            <person name="Callaghan A.V."/>
            <person name="Wawrik B."/>
            <person name="Pruitt S."/>
            <person name="Marks C."/>
            <person name="Duncan K.E."/>
            <person name="Suflita J.M."/>
        </authorList>
    </citation>
    <scope>NUCLEOTIDE SEQUENCE [LARGE SCALE GENOMIC DNA]</scope>
    <source>
        <strain evidence="13 14">SPR</strain>
    </source>
</reference>
<proteinExistence type="predicted"/>
<evidence type="ECO:0000256" key="2">
    <source>
        <dbReference type="ARBA" id="ARBA00012438"/>
    </source>
</evidence>
<dbReference type="CDD" id="cd00130">
    <property type="entry name" value="PAS"/>
    <property type="match status" value="1"/>
</dbReference>
<dbReference type="SUPFAM" id="SSF52172">
    <property type="entry name" value="CheY-like"/>
    <property type="match status" value="1"/>
</dbReference>
<dbReference type="Proteomes" id="UP000032233">
    <property type="component" value="Unassembled WGS sequence"/>
</dbReference>
<dbReference type="PANTHER" id="PTHR43065">
    <property type="entry name" value="SENSOR HISTIDINE KINASE"/>
    <property type="match status" value="1"/>
</dbReference>
<keyword evidence="6" id="KW-0418">Kinase</keyword>
<dbReference type="Pfam" id="PF00989">
    <property type="entry name" value="PAS"/>
    <property type="match status" value="1"/>
</dbReference>
<dbReference type="PRINTS" id="PR00344">
    <property type="entry name" value="BCTRLSENSOR"/>
</dbReference>
<dbReference type="SUPFAM" id="SSF55874">
    <property type="entry name" value="ATPase domain of HSP90 chaperone/DNA topoisomerase II/histidine kinase"/>
    <property type="match status" value="1"/>
</dbReference>
<evidence type="ECO:0000313" key="14">
    <source>
        <dbReference type="Proteomes" id="UP000032233"/>
    </source>
</evidence>
<dbReference type="InterPro" id="IPR003594">
    <property type="entry name" value="HATPase_dom"/>
</dbReference>
<dbReference type="Pfam" id="PF00512">
    <property type="entry name" value="HisKA"/>
    <property type="match status" value="1"/>
</dbReference>
<feature type="domain" description="Response regulatory" evidence="12">
    <location>
        <begin position="1028"/>
        <end position="1144"/>
    </location>
</feature>
<keyword evidence="5" id="KW-0547">Nucleotide-binding</keyword>
<dbReference type="SUPFAM" id="SSF47384">
    <property type="entry name" value="Homodimeric domain of signal transducing histidine kinase"/>
    <property type="match status" value="1"/>
</dbReference>
<dbReference type="InParanoid" id="A0A0D2JW15"/>
<feature type="transmembrane region" description="Helical" evidence="10">
    <location>
        <begin position="346"/>
        <end position="369"/>
    </location>
</feature>
<evidence type="ECO:0000256" key="8">
    <source>
        <dbReference type="ARBA" id="ARBA00023012"/>
    </source>
</evidence>
<dbReference type="InterPro" id="IPR005467">
    <property type="entry name" value="His_kinase_dom"/>
</dbReference>
<dbReference type="GO" id="GO:0005524">
    <property type="term" value="F:ATP binding"/>
    <property type="evidence" value="ECO:0007669"/>
    <property type="project" value="UniProtKB-KW"/>
</dbReference>
<evidence type="ECO:0000256" key="10">
    <source>
        <dbReference type="SAM" id="Phobius"/>
    </source>
</evidence>
<dbReference type="EC" id="2.7.13.3" evidence="2"/>
<dbReference type="Pfam" id="PF13426">
    <property type="entry name" value="PAS_9"/>
    <property type="match status" value="1"/>
</dbReference>
<dbReference type="SMART" id="SM00388">
    <property type="entry name" value="HisKA"/>
    <property type="match status" value="1"/>
</dbReference>
<dbReference type="InterPro" id="IPR013767">
    <property type="entry name" value="PAS_fold"/>
</dbReference>
<organism evidence="13 14">
    <name type="scientific">Dethiosulfatarculus sandiegensis</name>
    <dbReference type="NCBI Taxonomy" id="1429043"/>
    <lineage>
        <taxon>Bacteria</taxon>
        <taxon>Pseudomonadati</taxon>
        <taxon>Thermodesulfobacteriota</taxon>
        <taxon>Desulfarculia</taxon>
        <taxon>Desulfarculales</taxon>
        <taxon>Desulfarculaceae</taxon>
        <taxon>Dethiosulfatarculus</taxon>
    </lineage>
</organism>
<dbReference type="InterPro" id="IPR036097">
    <property type="entry name" value="HisK_dim/P_sf"/>
</dbReference>
<sequence>MRYLSTLRYIGRIFFFPAIFVLIAFSPVQAKEPSLPPKVLLLHSFPLASHWEVKTRESFRSTLAASRTVEIYEEYLDLTLPTVVDYRGMLLDLLRVKYSQIDFDLVVAMSDPASDYLLQHGQELFPGIPKILNSGGWNELKEPPRNRKMTSVYFEYDVLASLRFALKLFPETTDVLIVTGSGNFTKFLLYIVRKQLAKLGASPKLTYLPILSIEEICDKVSRLPSNYLVFYIGIAKDSTGRRFRPSEACKIISDAANAPVFGISDTYLGSGIIGGKLVSSEMNGRTLGKVALRILGGEKPEAIAPTRALDKTVFDWRQLKRWGLLGHPLTAGAEIKYREITFLGQYWHWFLIGVGLLILQSLVIVLLLVQRKLKREKEQERLKAEQSLRESEQRYREMFHSDRVVQLLIDPEDGSINDANQAACDFYGYGFDELTNKNITDINTASPEWIYKAMGEAESGNNLSFRGKHQLASREIRDVEVYSSPLTQEGRTFLHSTIFDITKRKQAEKALRISEEKFSKIFFDSPVAVCITTINEGRLLEGNHAFFEQSGHNREKSIGKTTEELDFWSDPVGDRERVLERYRKEGSIRNMEANTRLKNQDSTILWSLDPIIYDDQKCFLNVFIDITERKKAQEALLQSEAQFRILVENAPVGVVIQTRNRAAYVNKKAAEAFGAKDREELLGTPVLNRVPERFHDLVLKRIKLAIVEKQSTPPLEYQFLRIDGSEFDVEVMAVPFNYQNEDGTLIFFQDISRKKKEAADKKTLEAQLGQAQKMQAIGTLAGGIAHDFNNILGVVIGFTEMALLKSQNRREITPELSRILEAGERARDLVRQIMTFSRKVEVELKPLSLNDELKNIVDLLQRTLPKMIDIETDFAADLTPIEANANQLEQIILNLANNAQHAMPEGGNLAFKTRNITLTADYCARHLEVKPGRYVLLEVSDTGMGMDEQTKEQIFDPFFTTKDVGEGTGLGLSTVYGIVKAFRGQIICYSEPGVGTTFKIYLPAFDTQISTTDVVSSSKSELATGNETILLVDDDDALRELGRQILTMVGYKTITARSGEEALDLYTKQKDALDLVILDLGMPGMGGYKALEEILKFNPRAKVVIASGYAATDAVNKALQGGAAGYITKPFSSAELLSTVRKLLDLD</sequence>
<dbReference type="InterPro" id="IPR001789">
    <property type="entry name" value="Sig_transdc_resp-reg_receiver"/>
</dbReference>
<dbReference type="InterPro" id="IPR000014">
    <property type="entry name" value="PAS"/>
</dbReference>
<dbReference type="PROSITE" id="PS50110">
    <property type="entry name" value="RESPONSE_REGULATORY"/>
    <property type="match status" value="1"/>
</dbReference>
<evidence type="ECO:0000259" key="12">
    <source>
        <dbReference type="PROSITE" id="PS50110"/>
    </source>
</evidence>
<dbReference type="PATRIC" id="fig|1429043.3.peg.2810"/>
<evidence type="ECO:0000256" key="1">
    <source>
        <dbReference type="ARBA" id="ARBA00000085"/>
    </source>
</evidence>
<keyword evidence="8" id="KW-0902">Two-component regulatory system</keyword>
<evidence type="ECO:0000256" key="7">
    <source>
        <dbReference type="ARBA" id="ARBA00022840"/>
    </source>
</evidence>
<evidence type="ECO:0000256" key="9">
    <source>
        <dbReference type="PROSITE-ProRule" id="PRU00169"/>
    </source>
</evidence>
<dbReference type="SUPFAM" id="SSF55785">
    <property type="entry name" value="PYP-like sensor domain (PAS domain)"/>
    <property type="match status" value="3"/>
</dbReference>
<dbReference type="SMART" id="SM00448">
    <property type="entry name" value="REC"/>
    <property type="match status" value="1"/>
</dbReference>
<dbReference type="Gene3D" id="1.10.287.130">
    <property type="match status" value="1"/>
</dbReference>
<evidence type="ECO:0000256" key="5">
    <source>
        <dbReference type="ARBA" id="ARBA00022741"/>
    </source>
</evidence>
<dbReference type="Gene3D" id="3.30.450.20">
    <property type="entry name" value="PAS domain"/>
    <property type="match status" value="3"/>
</dbReference>
<feature type="domain" description="Histidine kinase" evidence="11">
    <location>
        <begin position="783"/>
        <end position="1006"/>
    </location>
</feature>
<dbReference type="InterPro" id="IPR003661">
    <property type="entry name" value="HisK_dim/P_dom"/>
</dbReference>
<evidence type="ECO:0000256" key="4">
    <source>
        <dbReference type="ARBA" id="ARBA00022679"/>
    </source>
</evidence>
<dbReference type="Gene3D" id="3.40.50.2300">
    <property type="match status" value="1"/>
</dbReference>
<keyword evidence="4" id="KW-0808">Transferase</keyword>
<protein>
    <recommendedName>
        <fullName evidence="2">histidine kinase</fullName>
        <ecNumber evidence="2">2.7.13.3</ecNumber>
    </recommendedName>
</protein>
<keyword evidence="3 9" id="KW-0597">Phosphoprotein</keyword>